<dbReference type="SUPFAM" id="SSF63748">
    <property type="entry name" value="Tudor/PWWP/MBT"/>
    <property type="match status" value="1"/>
</dbReference>
<keyword evidence="3" id="KW-0677">Repeat</keyword>
<dbReference type="SMART" id="SM00333">
    <property type="entry name" value="TUDOR"/>
    <property type="match status" value="1"/>
</dbReference>
<accession>A0A9W7XVQ8</accession>
<feature type="domain" description="TNase-like" evidence="6">
    <location>
        <begin position="337"/>
        <end position="474"/>
    </location>
</feature>
<evidence type="ECO:0000313" key="7">
    <source>
        <dbReference type="EMBL" id="KAJ1721816.1"/>
    </source>
</evidence>
<comment type="caution">
    <text evidence="7">The sequence shown here is derived from an EMBL/GenBank/DDBJ whole genome shotgun (WGS) entry which is preliminary data.</text>
</comment>
<keyword evidence="2 4" id="KW-0963">Cytoplasm</keyword>
<dbReference type="PANTHER" id="PTHR12302">
    <property type="entry name" value="EBNA2 BINDING PROTEIN P100"/>
    <property type="match status" value="1"/>
</dbReference>
<dbReference type="GO" id="GO:0003723">
    <property type="term" value="F:RNA binding"/>
    <property type="evidence" value="ECO:0007669"/>
    <property type="project" value="UniProtKB-UniRule"/>
</dbReference>
<dbReference type="Gene3D" id="2.40.50.90">
    <property type="match status" value="5"/>
</dbReference>
<dbReference type="PROSITE" id="PS50830">
    <property type="entry name" value="TNASE_3"/>
    <property type="match status" value="4"/>
</dbReference>
<dbReference type="GO" id="GO:0031047">
    <property type="term" value="P:regulatory ncRNA-mediated gene silencing"/>
    <property type="evidence" value="ECO:0007669"/>
    <property type="project" value="UniProtKB-UniRule"/>
</dbReference>
<dbReference type="Proteomes" id="UP001149813">
    <property type="component" value="Unassembled WGS sequence"/>
</dbReference>
<evidence type="ECO:0000256" key="2">
    <source>
        <dbReference type="ARBA" id="ARBA00022490"/>
    </source>
</evidence>
<name>A0A9W7XVQ8_9FUNG</name>
<dbReference type="InterPro" id="IPR016685">
    <property type="entry name" value="Silence_cplx_Nase-comp_TudorSN"/>
</dbReference>
<reference evidence="7" key="1">
    <citation type="submission" date="2022-07" db="EMBL/GenBank/DDBJ databases">
        <title>Phylogenomic reconstructions and comparative analyses of Kickxellomycotina fungi.</title>
        <authorList>
            <person name="Reynolds N.K."/>
            <person name="Stajich J.E."/>
            <person name="Barry K."/>
            <person name="Grigoriev I.V."/>
            <person name="Crous P."/>
            <person name="Smith M.E."/>
        </authorList>
    </citation>
    <scope>NUCLEOTIDE SEQUENCE</scope>
    <source>
        <strain evidence="7">NBRC 32514</strain>
    </source>
</reference>
<dbReference type="GO" id="GO:0005829">
    <property type="term" value="C:cytosol"/>
    <property type="evidence" value="ECO:0007669"/>
    <property type="project" value="UniProtKB-UniRule"/>
</dbReference>
<evidence type="ECO:0000259" key="5">
    <source>
        <dbReference type="PROSITE" id="PS50304"/>
    </source>
</evidence>
<evidence type="ECO:0000259" key="6">
    <source>
        <dbReference type="PROSITE" id="PS50830"/>
    </source>
</evidence>
<protein>
    <submittedName>
        <fullName evidence="7">Uncharacterized protein</fullName>
    </submittedName>
</protein>
<dbReference type="FunFam" id="2.30.30.140:FF:000018">
    <property type="entry name" value="Serine/threonine-protein kinase 31"/>
    <property type="match status" value="1"/>
</dbReference>
<sequence length="931" mass="99256">MTAPSNLQTAVVKLALSGDTLVLRGAQRGNQAPAERTLTLSFISAPRLASAKHGSPDAPYAYAAREFLRRRVAGKRVHFHVRHSTDTREFGSVLLDSTDMAELLVREGWAQVTQQARARLDRGAIRAKEEEVDVRRLVDAELFARAGKRGMWAAAPADKRPRLLVFEGDAVAFVRAWAGREVKATVEHVRDAATLRLAVHLPEAHQTLTLQLAGLRAPSTLPDAREPFADEARFQAEAKLLHQDVHVTFAAAAAPASGVFVGEVRHPAGNIAEWLVSAGYARVNDATAAYVGGGPARLRELEQGARERRVKIWHDYVPQQQQRQQEQLQGKEGQGGRAFDAAVARVISGDLLVVRRSGSDEEQEVQLASVRQPRADGDTAGYAEQAREHLRRHLIGKTARVTVDYARAASDTQRARTCATVRLGAEDVGERLVRQGLATVVRHRKDDTDRSSNYDALLLASALALEQRRGVHSGKPQAAGAKPVDASESAVRARSFLTHMQRSGRMACVVDHVLGGARVRLVVPKDNVRLTLVLAGVRCPRAPHRGAAAAAAAAGEGGEPWGKEALALANAVALQRNAEFEVESVDKAGAFVGALWLAKDRSLADELLAAGLAQVHKASAEHSPHAARLLAAEERARRAKKGLWADAPAAAASAAAAAQSSPAAAAPAPAAAKTVESAPRFEFIDVAVSDVAPGSPGVLHVQMAQKAKVAALEQLMADLALTPSTPATTAAQTFVPRAGQLVRAQYSVGNEWHRARIVSVSAARDTCDVAYVDFGNTESVPLARIRPLEDALAKPAPFAQQARLAFVRLPSEGPTDDGAAAGAGTAGFAADYCVEALECVRGLVEGRELVANVEARVGGVMYVTLYDPALGRPIFGKSVNAEVARAGFAVPLRDEAARCNARALADVTEIVEVARAEHRGMWEYGDVTAED</sequence>
<dbReference type="AlphaFoldDB" id="A0A9W7XVQ8"/>
<dbReference type="GO" id="GO:0031332">
    <property type="term" value="C:RNAi effector complex"/>
    <property type="evidence" value="ECO:0007669"/>
    <property type="project" value="InterPro"/>
</dbReference>
<dbReference type="GO" id="GO:0006402">
    <property type="term" value="P:mRNA catabolic process"/>
    <property type="evidence" value="ECO:0007669"/>
    <property type="project" value="UniProtKB-UniRule"/>
</dbReference>
<dbReference type="InterPro" id="IPR016071">
    <property type="entry name" value="Staphylococal_nuclease_OB-fold"/>
</dbReference>
<dbReference type="EMBL" id="JANBOJ010000147">
    <property type="protein sequence ID" value="KAJ1721816.1"/>
    <property type="molecule type" value="Genomic_DNA"/>
</dbReference>
<proteinExistence type="predicted"/>
<dbReference type="Gene3D" id="2.30.30.140">
    <property type="match status" value="1"/>
</dbReference>
<organism evidence="7 8">
    <name type="scientific">Coemansia erecta</name>
    <dbReference type="NCBI Taxonomy" id="147472"/>
    <lineage>
        <taxon>Eukaryota</taxon>
        <taxon>Fungi</taxon>
        <taxon>Fungi incertae sedis</taxon>
        <taxon>Zoopagomycota</taxon>
        <taxon>Kickxellomycotina</taxon>
        <taxon>Kickxellomycetes</taxon>
        <taxon>Kickxellales</taxon>
        <taxon>Kickxellaceae</taxon>
        <taxon>Coemansia</taxon>
    </lineage>
</organism>
<dbReference type="SUPFAM" id="SSF50199">
    <property type="entry name" value="Staphylococcal nuclease"/>
    <property type="match status" value="5"/>
</dbReference>
<evidence type="ECO:0000256" key="3">
    <source>
        <dbReference type="ARBA" id="ARBA00022737"/>
    </source>
</evidence>
<gene>
    <name evidence="7" type="ORF">LPJ53_003698</name>
</gene>
<dbReference type="Pfam" id="PF00567">
    <property type="entry name" value="TUDOR"/>
    <property type="match status" value="1"/>
</dbReference>
<dbReference type="OrthoDB" id="10023235at2759"/>
<dbReference type="PANTHER" id="PTHR12302:SF2">
    <property type="entry name" value="STAPHYLOCOCCAL NUCLEASE DOMAIN-CONTAINING PROTEIN 1"/>
    <property type="match status" value="1"/>
</dbReference>
<evidence type="ECO:0000313" key="8">
    <source>
        <dbReference type="Proteomes" id="UP001149813"/>
    </source>
</evidence>
<dbReference type="PROSITE" id="PS50304">
    <property type="entry name" value="TUDOR"/>
    <property type="match status" value="1"/>
</dbReference>
<feature type="domain" description="TNase-like" evidence="6">
    <location>
        <begin position="180"/>
        <end position="315"/>
    </location>
</feature>
<dbReference type="GO" id="GO:0005634">
    <property type="term" value="C:nucleus"/>
    <property type="evidence" value="ECO:0007669"/>
    <property type="project" value="TreeGrafter"/>
</dbReference>
<feature type="domain" description="TNase-like" evidence="6">
    <location>
        <begin position="504"/>
        <end position="646"/>
    </location>
</feature>
<keyword evidence="8" id="KW-1185">Reference proteome</keyword>
<dbReference type="GO" id="GO:0004518">
    <property type="term" value="F:nuclease activity"/>
    <property type="evidence" value="ECO:0007669"/>
    <property type="project" value="TreeGrafter"/>
</dbReference>
<dbReference type="SMART" id="SM00318">
    <property type="entry name" value="SNc"/>
    <property type="match status" value="4"/>
</dbReference>
<dbReference type="PIRSF" id="PIRSF017179">
    <property type="entry name" value="RISC-Tudor-SN"/>
    <property type="match status" value="1"/>
</dbReference>
<dbReference type="InterPro" id="IPR002999">
    <property type="entry name" value="Tudor"/>
</dbReference>
<feature type="domain" description="TNase-like" evidence="6">
    <location>
        <begin position="6"/>
        <end position="154"/>
    </location>
</feature>
<evidence type="ECO:0000256" key="1">
    <source>
        <dbReference type="ARBA" id="ARBA00004496"/>
    </source>
</evidence>
<feature type="domain" description="Tudor" evidence="5">
    <location>
        <begin position="735"/>
        <end position="795"/>
    </location>
</feature>
<comment type="subcellular location">
    <subcellularLocation>
        <location evidence="1 4">Cytoplasm</location>
    </subcellularLocation>
</comment>
<dbReference type="Pfam" id="PF00565">
    <property type="entry name" value="SNase"/>
    <property type="match status" value="4"/>
</dbReference>
<dbReference type="InterPro" id="IPR035437">
    <property type="entry name" value="SNase_OB-fold_sf"/>
</dbReference>
<evidence type="ECO:0000256" key="4">
    <source>
        <dbReference type="PIRNR" id="PIRNR017179"/>
    </source>
</evidence>